<keyword evidence="5 7" id="KW-0808">Transferase</keyword>
<dbReference type="EMBL" id="JAMZFT010000002">
    <property type="protein sequence ID" value="MCP1336493.1"/>
    <property type="molecule type" value="Genomic_DNA"/>
</dbReference>
<dbReference type="Gene3D" id="3.40.50.300">
    <property type="entry name" value="P-loop containing nucleotide triphosphate hydrolases"/>
    <property type="match status" value="1"/>
</dbReference>
<organism evidence="7 8">
    <name type="scientific">Futiania mangrovi</name>
    <dbReference type="NCBI Taxonomy" id="2959716"/>
    <lineage>
        <taxon>Bacteria</taxon>
        <taxon>Pseudomonadati</taxon>
        <taxon>Pseudomonadota</taxon>
        <taxon>Alphaproteobacteria</taxon>
        <taxon>Futianiales</taxon>
        <taxon>Futianiaceae</taxon>
        <taxon>Futiania</taxon>
    </lineage>
</organism>
<dbReference type="GO" id="GO:0005524">
    <property type="term" value="F:ATP binding"/>
    <property type="evidence" value="ECO:0007669"/>
    <property type="project" value="UniProtKB-UniRule"/>
</dbReference>
<dbReference type="NCBIfam" id="TIGR00152">
    <property type="entry name" value="dephospho-CoA kinase"/>
    <property type="match status" value="1"/>
</dbReference>
<comment type="function">
    <text evidence="5">Catalyzes the phosphorylation of the 3'-hydroxyl group of dephosphocoenzyme A to form coenzyme A.</text>
</comment>
<dbReference type="EC" id="2.7.1.24" evidence="5 6"/>
<dbReference type="PANTHER" id="PTHR10695:SF46">
    <property type="entry name" value="BIFUNCTIONAL COENZYME A SYNTHASE-RELATED"/>
    <property type="match status" value="1"/>
</dbReference>
<gene>
    <name evidence="5 7" type="primary">coaE</name>
    <name evidence="7" type="ORF">NJQ99_08750</name>
</gene>
<keyword evidence="2 5" id="KW-0547">Nucleotide-binding</keyword>
<dbReference type="SUPFAM" id="SSF52540">
    <property type="entry name" value="P-loop containing nucleoside triphosphate hydrolases"/>
    <property type="match status" value="1"/>
</dbReference>
<dbReference type="RefSeq" id="WP_269332451.1">
    <property type="nucleotide sequence ID" value="NZ_JAMZFT010000002.1"/>
</dbReference>
<dbReference type="Proteomes" id="UP001055804">
    <property type="component" value="Unassembled WGS sequence"/>
</dbReference>
<dbReference type="GO" id="GO:0004140">
    <property type="term" value="F:dephospho-CoA kinase activity"/>
    <property type="evidence" value="ECO:0007669"/>
    <property type="project" value="UniProtKB-UniRule"/>
</dbReference>
<keyword evidence="8" id="KW-1185">Reference proteome</keyword>
<comment type="subcellular location">
    <subcellularLocation>
        <location evidence="5">Cytoplasm</location>
    </subcellularLocation>
</comment>
<dbReference type="InterPro" id="IPR001977">
    <property type="entry name" value="Depp_CoAkinase"/>
</dbReference>
<reference evidence="7" key="1">
    <citation type="submission" date="2022-06" db="EMBL/GenBank/DDBJ databases">
        <title>Isolation and Genomics of Futiania mangrovii gen. nov., sp. nov., a Rare and Metabolically-versatile member in the Class Alphaproteobacteria.</title>
        <authorList>
            <person name="Liu L."/>
            <person name="Huang W.-C."/>
            <person name="Pan J."/>
            <person name="Li J."/>
            <person name="Huang Y."/>
            <person name="Du H."/>
            <person name="Liu Y."/>
            <person name="Li M."/>
        </authorList>
    </citation>
    <scope>NUCLEOTIDE SEQUENCE</scope>
    <source>
        <strain evidence="7">FT118</strain>
    </source>
</reference>
<proteinExistence type="inferred from homology"/>
<comment type="pathway">
    <text evidence="5">Cofactor biosynthesis; coenzyme A biosynthesis; CoA from (R)-pantothenate: step 5/5.</text>
</comment>
<dbReference type="HAMAP" id="MF_00376">
    <property type="entry name" value="Dephospho_CoA_kinase"/>
    <property type="match status" value="1"/>
</dbReference>
<dbReference type="PROSITE" id="PS51219">
    <property type="entry name" value="DPCK"/>
    <property type="match status" value="1"/>
</dbReference>
<keyword evidence="5 7" id="KW-0418">Kinase</keyword>
<evidence type="ECO:0000256" key="4">
    <source>
        <dbReference type="ARBA" id="ARBA00022993"/>
    </source>
</evidence>
<keyword evidence="3 5" id="KW-0067">ATP-binding</keyword>
<evidence type="ECO:0000256" key="2">
    <source>
        <dbReference type="ARBA" id="ARBA00022741"/>
    </source>
</evidence>
<keyword evidence="4 5" id="KW-0173">Coenzyme A biosynthesis</keyword>
<dbReference type="GO" id="GO:0005737">
    <property type="term" value="C:cytoplasm"/>
    <property type="evidence" value="ECO:0007669"/>
    <property type="project" value="UniProtKB-SubCell"/>
</dbReference>
<dbReference type="Pfam" id="PF01121">
    <property type="entry name" value="CoaE"/>
    <property type="match status" value="1"/>
</dbReference>
<evidence type="ECO:0000256" key="1">
    <source>
        <dbReference type="ARBA" id="ARBA00009018"/>
    </source>
</evidence>
<keyword evidence="5" id="KW-0963">Cytoplasm</keyword>
<dbReference type="CDD" id="cd02022">
    <property type="entry name" value="DPCK"/>
    <property type="match status" value="1"/>
</dbReference>
<protein>
    <recommendedName>
        <fullName evidence="5 6">Dephospho-CoA kinase</fullName>
        <ecNumber evidence="5 6">2.7.1.24</ecNumber>
    </recommendedName>
    <alternativeName>
        <fullName evidence="5">Dephosphocoenzyme A kinase</fullName>
    </alternativeName>
</protein>
<comment type="similarity">
    <text evidence="1 5">Belongs to the CoaE family.</text>
</comment>
<dbReference type="PANTHER" id="PTHR10695">
    <property type="entry name" value="DEPHOSPHO-COA KINASE-RELATED"/>
    <property type="match status" value="1"/>
</dbReference>
<dbReference type="InterPro" id="IPR027417">
    <property type="entry name" value="P-loop_NTPase"/>
</dbReference>
<evidence type="ECO:0000256" key="3">
    <source>
        <dbReference type="ARBA" id="ARBA00022840"/>
    </source>
</evidence>
<comment type="caution">
    <text evidence="7">The sequence shown here is derived from an EMBL/GenBank/DDBJ whole genome shotgun (WGS) entry which is preliminary data.</text>
</comment>
<evidence type="ECO:0000256" key="5">
    <source>
        <dbReference type="HAMAP-Rule" id="MF_00376"/>
    </source>
</evidence>
<sequence>MRLVGLTGSIGMGKSTTAALFRAAGAVHYDADAAVHALYAPGGAAVGPIGAVFPQAIVENGVDRARLSEAVKSDPQALARLEAVVHPLVGRAQIDFLTLAERDRAEIVILDVPLLFETGGHTRVDAVVVVTAPKAVQRARVLERPGMTAEILDRLLARQTPDAEKRARADFLIETSRGIPAAQADVERVMEGLRHYRARAWSDRRRR</sequence>
<name>A0A9J6PBC7_9PROT</name>
<evidence type="ECO:0000256" key="6">
    <source>
        <dbReference type="NCBIfam" id="TIGR00152"/>
    </source>
</evidence>
<evidence type="ECO:0000313" key="7">
    <source>
        <dbReference type="EMBL" id="MCP1336493.1"/>
    </source>
</evidence>
<dbReference type="AlphaFoldDB" id="A0A9J6PBC7"/>
<accession>A0A9J6PBC7</accession>
<comment type="catalytic activity">
    <reaction evidence="5">
        <text>3'-dephospho-CoA + ATP = ADP + CoA + H(+)</text>
        <dbReference type="Rhea" id="RHEA:18245"/>
        <dbReference type="ChEBI" id="CHEBI:15378"/>
        <dbReference type="ChEBI" id="CHEBI:30616"/>
        <dbReference type="ChEBI" id="CHEBI:57287"/>
        <dbReference type="ChEBI" id="CHEBI:57328"/>
        <dbReference type="ChEBI" id="CHEBI:456216"/>
        <dbReference type="EC" id="2.7.1.24"/>
    </reaction>
</comment>
<dbReference type="GO" id="GO:0015937">
    <property type="term" value="P:coenzyme A biosynthetic process"/>
    <property type="evidence" value="ECO:0007669"/>
    <property type="project" value="UniProtKB-UniRule"/>
</dbReference>
<feature type="binding site" evidence="5">
    <location>
        <begin position="11"/>
        <end position="16"/>
    </location>
    <ligand>
        <name>ATP</name>
        <dbReference type="ChEBI" id="CHEBI:30616"/>
    </ligand>
</feature>
<evidence type="ECO:0000313" key="8">
    <source>
        <dbReference type="Proteomes" id="UP001055804"/>
    </source>
</evidence>